<evidence type="ECO:0000313" key="1">
    <source>
        <dbReference type="EMBL" id="GMH12297.1"/>
    </source>
</evidence>
<name>A0AAD3XP93_NEPGR</name>
<proteinExistence type="predicted"/>
<dbReference type="EMBL" id="BSYO01000011">
    <property type="protein sequence ID" value="GMH12297.1"/>
    <property type="molecule type" value="Genomic_DNA"/>
</dbReference>
<comment type="caution">
    <text evidence="1">The sequence shown here is derived from an EMBL/GenBank/DDBJ whole genome shotgun (WGS) entry which is preliminary data.</text>
</comment>
<organism evidence="1 2">
    <name type="scientific">Nepenthes gracilis</name>
    <name type="common">Slender pitcher plant</name>
    <dbReference type="NCBI Taxonomy" id="150966"/>
    <lineage>
        <taxon>Eukaryota</taxon>
        <taxon>Viridiplantae</taxon>
        <taxon>Streptophyta</taxon>
        <taxon>Embryophyta</taxon>
        <taxon>Tracheophyta</taxon>
        <taxon>Spermatophyta</taxon>
        <taxon>Magnoliopsida</taxon>
        <taxon>eudicotyledons</taxon>
        <taxon>Gunneridae</taxon>
        <taxon>Pentapetalae</taxon>
        <taxon>Caryophyllales</taxon>
        <taxon>Nepenthaceae</taxon>
        <taxon>Nepenthes</taxon>
    </lineage>
</organism>
<keyword evidence="2" id="KW-1185">Reference proteome</keyword>
<evidence type="ECO:0000313" key="2">
    <source>
        <dbReference type="Proteomes" id="UP001279734"/>
    </source>
</evidence>
<dbReference type="AlphaFoldDB" id="A0AAD3XP93"/>
<protein>
    <submittedName>
        <fullName evidence="1">Uncharacterized protein</fullName>
    </submittedName>
</protein>
<gene>
    <name evidence="1" type="ORF">Nepgr_014138</name>
</gene>
<dbReference type="Proteomes" id="UP001279734">
    <property type="component" value="Unassembled WGS sequence"/>
</dbReference>
<reference evidence="1" key="1">
    <citation type="submission" date="2023-05" db="EMBL/GenBank/DDBJ databases">
        <title>Nepenthes gracilis genome sequencing.</title>
        <authorList>
            <person name="Fukushima K."/>
        </authorList>
    </citation>
    <scope>NUCLEOTIDE SEQUENCE</scope>
    <source>
        <strain evidence="1">SING2019-196</strain>
    </source>
</reference>
<accession>A0AAD3XP93</accession>
<sequence>MHKTCVDLQIEKSQLAEQGRQIHDGVVYNLALKNWVTTIQMHQQNSRSADYQQQLK</sequence>